<proteinExistence type="predicted"/>
<dbReference type="Proteomes" id="UP000076407">
    <property type="component" value="Unassembled WGS sequence"/>
</dbReference>
<reference evidence="1" key="1">
    <citation type="submission" date="2020-05" db="UniProtKB">
        <authorList>
            <consortium name="EnsemblMetazoa"/>
        </authorList>
    </citation>
    <scope>IDENTIFICATION</scope>
    <source>
        <strain evidence="1">SANGQUA</strain>
    </source>
</reference>
<dbReference type="EnsemblMetazoa" id="AQUA014179-RA">
    <property type="protein sequence ID" value="AQUA014179-PA"/>
    <property type="gene ID" value="AQUA014179"/>
</dbReference>
<dbReference type="AlphaFoldDB" id="A0A182XQP2"/>
<evidence type="ECO:0000313" key="1">
    <source>
        <dbReference type="EnsemblMetazoa" id="AQUA014179-PA"/>
    </source>
</evidence>
<keyword evidence="2" id="KW-1185">Reference proteome</keyword>
<sequence length="19" mass="2329">MEVCVHCSVEHARTRRKMR</sequence>
<name>A0A182XQP2_ANOQN</name>
<accession>A0A182XQP2</accession>
<organism evidence="1 2">
    <name type="scientific">Anopheles quadriannulatus</name>
    <name type="common">Mosquito</name>
    <dbReference type="NCBI Taxonomy" id="34691"/>
    <lineage>
        <taxon>Eukaryota</taxon>
        <taxon>Metazoa</taxon>
        <taxon>Ecdysozoa</taxon>
        <taxon>Arthropoda</taxon>
        <taxon>Hexapoda</taxon>
        <taxon>Insecta</taxon>
        <taxon>Pterygota</taxon>
        <taxon>Neoptera</taxon>
        <taxon>Endopterygota</taxon>
        <taxon>Diptera</taxon>
        <taxon>Nematocera</taxon>
        <taxon>Culicoidea</taxon>
        <taxon>Culicidae</taxon>
        <taxon>Anophelinae</taxon>
        <taxon>Anopheles</taxon>
    </lineage>
</organism>
<evidence type="ECO:0000313" key="2">
    <source>
        <dbReference type="Proteomes" id="UP000076407"/>
    </source>
</evidence>
<protein>
    <submittedName>
        <fullName evidence="1">Uncharacterized protein</fullName>
    </submittedName>
</protein>
<dbReference type="VEuPathDB" id="VectorBase:AQUA014179"/>